<dbReference type="Proteomes" id="UP000887572">
    <property type="component" value="Unplaced"/>
</dbReference>
<organism evidence="1 2">
    <name type="scientific">Globodera rostochiensis</name>
    <name type="common">Golden nematode worm</name>
    <name type="synonym">Heterodera rostochiensis</name>
    <dbReference type="NCBI Taxonomy" id="31243"/>
    <lineage>
        <taxon>Eukaryota</taxon>
        <taxon>Metazoa</taxon>
        <taxon>Ecdysozoa</taxon>
        <taxon>Nematoda</taxon>
        <taxon>Chromadorea</taxon>
        <taxon>Rhabditida</taxon>
        <taxon>Tylenchina</taxon>
        <taxon>Tylenchomorpha</taxon>
        <taxon>Tylenchoidea</taxon>
        <taxon>Heteroderidae</taxon>
        <taxon>Heteroderinae</taxon>
        <taxon>Globodera</taxon>
    </lineage>
</organism>
<dbReference type="AlphaFoldDB" id="A0A914I7A1"/>
<reference evidence="2" key="1">
    <citation type="submission" date="2022-11" db="UniProtKB">
        <authorList>
            <consortium name="WormBaseParasite"/>
        </authorList>
    </citation>
    <scope>IDENTIFICATION</scope>
</reference>
<accession>A0A914I7A1</accession>
<dbReference type="WBParaSite" id="Gr19_v10_g7956.t1">
    <property type="protein sequence ID" value="Gr19_v10_g7956.t1"/>
    <property type="gene ID" value="Gr19_v10_g7956"/>
</dbReference>
<evidence type="ECO:0000313" key="2">
    <source>
        <dbReference type="WBParaSite" id="Gr19_v10_g7956.t1"/>
    </source>
</evidence>
<evidence type="ECO:0000313" key="1">
    <source>
        <dbReference type="Proteomes" id="UP000887572"/>
    </source>
</evidence>
<name>A0A914I7A1_GLORO</name>
<keyword evidence="1" id="KW-1185">Reference proteome</keyword>
<sequence>MNESAVVHLRAATSGGWTDESERALVGVTGAREAARVTIHIIPPHAPKMSRVSTTDEAGAQRFKVRVYGARRGEM</sequence>
<proteinExistence type="predicted"/>
<protein>
    <submittedName>
        <fullName evidence="2">Uncharacterized protein</fullName>
    </submittedName>
</protein>